<keyword evidence="5 7" id="KW-1133">Transmembrane helix</keyword>
<evidence type="ECO:0000313" key="9">
    <source>
        <dbReference type="EMBL" id="QGQ95502.1"/>
    </source>
</evidence>
<evidence type="ECO:0000256" key="2">
    <source>
        <dbReference type="ARBA" id="ARBA00022448"/>
    </source>
</evidence>
<dbReference type="KEGG" id="ppsc:EHS13_11735"/>
<dbReference type="InterPro" id="IPR035906">
    <property type="entry name" value="MetI-like_sf"/>
</dbReference>
<keyword evidence="4 7" id="KW-0812">Transmembrane</keyword>
<proteinExistence type="inferred from homology"/>
<dbReference type="GO" id="GO:0005886">
    <property type="term" value="C:plasma membrane"/>
    <property type="evidence" value="ECO:0007669"/>
    <property type="project" value="UniProtKB-SubCell"/>
</dbReference>
<dbReference type="PANTHER" id="PTHR30151:SF20">
    <property type="entry name" value="ABC TRANSPORTER PERMEASE PROTEIN HI_0355-RELATED"/>
    <property type="match status" value="1"/>
</dbReference>
<feature type="transmembrane region" description="Helical" evidence="7">
    <location>
        <begin position="94"/>
        <end position="119"/>
    </location>
</feature>
<accession>A0A6B8RIV1</accession>
<feature type="transmembrane region" description="Helical" evidence="7">
    <location>
        <begin position="225"/>
        <end position="247"/>
    </location>
</feature>
<dbReference type="Gene3D" id="1.10.3720.10">
    <property type="entry name" value="MetI-like"/>
    <property type="match status" value="1"/>
</dbReference>
<evidence type="ECO:0000256" key="4">
    <source>
        <dbReference type="ARBA" id="ARBA00022692"/>
    </source>
</evidence>
<evidence type="ECO:0000256" key="1">
    <source>
        <dbReference type="ARBA" id="ARBA00004651"/>
    </source>
</evidence>
<protein>
    <submittedName>
        <fullName evidence="9">ABC transporter permease</fullName>
    </submittedName>
</protein>
<name>A0A6B8RIV1_9BACL</name>
<keyword evidence="10" id="KW-1185">Reference proteome</keyword>
<feature type="transmembrane region" description="Helical" evidence="7">
    <location>
        <begin position="125"/>
        <end position="145"/>
    </location>
</feature>
<organism evidence="9 10">
    <name type="scientific">Paenibacillus psychroresistens</name>
    <dbReference type="NCBI Taxonomy" id="1778678"/>
    <lineage>
        <taxon>Bacteria</taxon>
        <taxon>Bacillati</taxon>
        <taxon>Bacillota</taxon>
        <taxon>Bacilli</taxon>
        <taxon>Bacillales</taxon>
        <taxon>Paenibacillaceae</taxon>
        <taxon>Paenibacillus</taxon>
    </lineage>
</organism>
<dbReference type="GO" id="GO:0055085">
    <property type="term" value="P:transmembrane transport"/>
    <property type="evidence" value="ECO:0007669"/>
    <property type="project" value="InterPro"/>
</dbReference>
<dbReference type="OrthoDB" id="9804353at2"/>
<feature type="transmembrane region" description="Helical" evidence="7">
    <location>
        <begin position="12"/>
        <end position="33"/>
    </location>
</feature>
<dbReference type="InterPro" id="IPR000515">
    <property type="entry name" value="MetI-like"/>
</dbReference>
<feature type="domain" description="ABC transmembrane type-1" evidence="8">
    <location>
        <begin position="59"/>
        <end position="246"/>
    </location>
</feature>
<gene>
    <name evidence="9" type="ORF">EHS13_11735</name>
</gene>
<evidence type="ECO:0000259" key="8">
    <source>
        <dbReference type="PROSITE" id="PS50928"/>
    </source>
</evidence>
<dbReference type="Proteomes" id="UP000426246">
    <property type="component" value="Chromosome"/>
</dbReference>
<comment type="similarity">
    <text evidence="7">Belongs to the binding-protein-dependent transport system permease family.</text>
</comment>
<dbReference type="EMBL" id="CP034235">
    <property type="protein sequence ID" value="QGQ95502.1"/>
    <property type="molecule type" value="Genomic_DNA"/>
</dbReference>
<keyword evidence="2 7" id="KW-0813">Transport</keyword>
<keyword evidence="6 7" id="KW-0472">Membrane</keyword>
<evidence type="ECO:0000256" key="3">
    <source>
        <dbReference type="ARBA" id="ARBA00022475"/>
    </source>
</evidence>
<dbReference type="AlphaFoldDB" id="A0A6B8RIV1"/>
<keyword evidence="3" id="KW-1003">Cell membrane</keyword>
<evidence type="ECO:0000313" key="10">
    <source>
        <dbReference type="Proteomes" id="UP000426246"/>
    </source>
</evidence>
<dbReference type="RefSeq" id="WP_155700539.1">
    <property type="nucleotide sequence ID" value="NZ_CP034235.1"/>
</dbReference>
<dbReference type="SUPFAM" id="SSF161098">
    <property type="entry name" value="MetI-like"/>
    <property type="match status" value="1"/>
</dbReference>
<evidence type="ECO:0000256" key="6">
    <source>
        <dbReference type="ARBA" id="ARBA00023136"/>
    </source>
</evidence>
<reference evidence="10" key="1">
    <citation type="submission" date="2018-11" db="EMBL/GenBank/DDBJ databases">
        <title>Complete genome sequence of Paenibacillus sp. ML311-T8.</title>
        <authorList>
            <person name="Nam Y.-D."/>
            <person name="Kang J."/>
            <person name="Chung W.-H."/>
            <person name="Park Y.S."/>
        </authorList>
    </citation>
    <scope>NUCLEOTIDE SEQUENCE [LARGE SCALE GENOMIC DNA]</scope>
    <source>
        <strain evidence="10">ML311-T8</strain>
    </source>
</reference>
<evidence type="ECO:0000256" key="5">
    <source>
        <dbReference type="ARBA" id="ARBA00022989"/>
    </source>
</evidence>
<dbReference type="Pfam" id="PF00528">
    <property type="entry name" value="BPD_transp_1"/>
    <property type="match status" value="1"/>
</dbReference>
<feature type="transmembrane region" description="Helical" evidence="7">
    <location>
        <begin position="65"/>
        <end position="87"/>
    </location>
</feature>
<evidence type="ECO:0000256" key="7">
    <source>
        <dbReference type="RuleBase" id="RU363032"/>
    </source>
</evidence>
<dbReference type="PROSITE" id="PS50928">
    <property type="entry name" value="ABC_TM1"/>
    <property type="match status" value="1"/>
</dbReference>
<comment type="subcellular location">
    <subcellularLocation>
        <location evidence="1 7">Cell membrane</location>
        <topology evidence="1 7">Multi-pass membrane protein</topology>
    </subcellularLocation>
</comment>
<sequence length="257" mass="29156">MISSKWFKAAWPPIMVVFLLLVVWQLAVVIFNIELWILPDPISIIQEGIHNFRSLWMHTVATIKLTLIGFAIGIVIGVGVAWLLHLIPGFKKGFYPILVLTQNIPMIALAPLLMIWFGFGVLPKIIVISIVVFFPIAVALMDGFLQTDQVMLNYMKMIGATRLQIFRKLELPHALPSFFSGLKISATYAVSGAMISEWLSSDKGIGYYMKQQKAGFKTDRVFDSIFIIVLLSIILFYSIVILESIVIRWKSRSHKWN</sequence>
<dbReference type="PANTHER" id="PTHR30151">
    <property type="entry name" value="ALKANE SULFONATE ABC TRANSPORTER-RELATED, MEMBRANE SUBUNIT"/>
    <property type="match status" value="1"/>
</dbReference>
<dbReference type="CDD" id="cd06261">
    <property type="entry name" value="TM_PBP2"/>
    <property type="match status" value="1"/>
</dbReference>